<reference evidence="5" key="1">
    <citation type="journal article" date="2019" name="Int. J. Syst. Evol. Microbiol.">
        <title>The Global Catalogue of Microorganisms (GCM) 10K type strain sequencing project: providing services to taxonomists for standard genome sequencing and annotation.</title>
        <authorList>
            <consortium name="The Broad Institute Genomics Platform"/>
            <consortium name="The Broad Institute Genome Sequencing Center for Infectious Disease"/>
            <person name="Wu L."/>
            <person name="Ma J."/>
        </authorList>
    </citation>
    <scope>NUCLEOTIDE SEQUENCE [LARGE SCALE GENOMIC DNA]</scope>
    <source>
        <strain evidence="5">JCM 18019</strain>
    </source>
</reference>
<accession>A0ABP9MVG9</accession>
<protein>
    <recommendedName>
        <fullName evidence="3">Secretion system C-terminal sorting domain-containing protein</fullName>
    </recommendedName>
</protein>
<name>A0ABP9MVG9_9FLAO</name>
<feature type="chain" id="PRO_5047437304" description="Secretion system C-terminal sorting domain-containing protein" evidence="2">
    <location>
        <begin position="20"/>
        <end position="259"/>
    </location>
</feature>
<dbReference type="NCBIfam" id="TIGR04183">
    <property type="entry name" value="Por_Secre_tail"/>
    <property type="match status" value="1"/>
</dbReference>
<keyword evidence="1 2" id="KW-0732">Signal</keyword>
<evidence type="ECO:0000259" key="3">
    <source>
        <dbReference type="Pfam" id="PF18962"/>
    </source>
</evidence>
<dbReference type="InterPro" id="IPR026444">
    <property type="entry name" value="Secre_tail"/>
</dbReference>
<comment type="caution">
    <text evidence="4">The sequence shown here is derived from an EMBL/GenBank/DDBJ whole genome shotgun (WGS) entry which is preliminary data.</text>
</comment>
<proteinExistence type="predicted"/>
<feature type="signal peptide" evidence="2">
    <location>
        <begin position="1"/>
        <end position="19"/>
    </location>
</feature>
<evidence type="ECO:0000256" key="1">
    <source>
        <dbReference type="ARBA" id="ARBA00022729"/>
    </source>
</evidence>
<dbReference type="Pfam" id="PF18962">
    <property type="entry name" value="Por_Secre_tail"/>
    <property type="match status" value="1"/>
</dbReference>
<dbReference type="EMBL" id="BAABHX010000008">
    <property type="protein sequence ID" value="GAA5100332.1"/>
    <property type="molecule type" value="Genomic_DNA"/>
</dbReference>
<sequence length="259" mass="28341">MNKKIFICAFSLFVFLFQAQVKINNAEYFWDTDPGEGSANPLTALDGNFDNAIEDILQNNIAIPASAGFHVLNVRIKDNQGVWGPTFKNVIHTGTPSITGAVNLTNAEYFWDADPGEGNATVLTAVDGSFDNAVENILQNNIPIAQPIGFHIFNVRVKDNQGVWGPAFKNAVYIESTVLGTKEVKLTKSIVCYPNPADDIINFNATGRMNIYSSEGRLIISKDNVDGSKGVNVSSLIKGNYILTLENKDGRFSSKFIKK</sequence>
<evidence type="ECO:0000313" key="5">
    <source>
        <dbReference type="Proteomes" id="UP001500353"/>
    </source>
</evidence>
<gene>
    <name evidence="4" type="ORF">GCM10023210_38750</name>
</gene>
<feature type="domain" description="Secretion system C-terminal sorting" evidence="3">
    <location>
        <begin position="193"/>
        <end position="257"/>
    </location>
</feature>
<keyword evidence="5" id="KW-1185">Reference proteome</keyword>
<dbReference type="RefSeq" id="WP_345207724.1">
    <property type="nucleotide sequence ID" value="NZ_BAABHX010000008.1"/>
</dbReference>
<dbReference type="Proteomes" id="UP001500353">
    <property type="component" value="Unassembled WGS sequence"/>
</dbReference>
<evidence type="ECO:0000256" key="2">
    <source>
        <dbReference type="SAM" id="SignalP"/>
    </source>
</evidence>
<organism evidence="4 5">
    <name type="scientific">Chryseobacterium ginsengisoli</name>
    <dbReference type="NCBI Taxonomy" id="363853"/>
    <lineage>
        <taxon>Bacteria</taxon>
        <taxon>Pseudomonadati</taxon>
        <taxon>Bacteroidota</taxon>
        <taxon>Flavobacteriia</taxon>
        <taxon>Flavobacteriales</taxon>
        <taxon>Weeksellaceae</taxon>
        <taxon>Chryseobacterium group</taxon>
        <taxon>Chryseobacterium</taxon>
    </lineage>
</organism>
<evidence type="ECO:0000313" key="4">
    <source>
        <dbReference type="EMBL" id="GAA5100332.1"/>
    </source>
</evidence>